<dbReference type="SUPFAM" id="SSF53187">
    <property type="entry name" value="Zn-dependent exopeptidases"/>
    <property type="match status" value="1"/>
</dbReference>
<feature type="binding site" evidence="5">
    <location>
        <position position="150"/>
    </location>
    <ligand>
        <name>Zn(2+)</name>
        <dbReference type="ChEBI" id="CHEBI:29105"/>
        <label>1</label>
    </ligand>
</feature>
<keyword evidence="7" id="KW-1185">Reference proteome</keyword>
<keyword evidence="1 5" id="KW-0479">Metal-binding</keyword>
<gene>
    <name evidence="6" type="ORF">JR347_00230</name>
</gene>
<feature type="active site" description="Proton acceptor" evidence="4">
    <location>
        <position position="176"/>
    </location>
</feature>
<organism evidence="6 7">
    <name type="scientific">Fulvivirga lutea</name>
    <dbReference type="NCBI Taxonomy" id="2810512"/>
    <lineage>
        <taxon>Bacteria</taxon>
        <taxon>Pseudomonadati</taxon>
        <taxon>Bacteroidota</taxon>
        <taxon>Cytophagia</taxon>
        <taxon>Cytophagales</taxon>
        <taxon>Fulvivirgaceae</taxon>
        <taxon>Fulvivirga</taxon>
    </lineage>
</organism>
<dbReference type="Pfam" id="PF05343">
    <property type="entry name" value="Peptidase_M42"/>
    <property type="match status" value="1"/>
</dbReference>
<comment type="cofactor">
    <cofactor evidence="5">
        <name>a divalent metal cation</name>
        <dbReference type="ChEBI" id="CHEBI:60240"/>
    </cofactor>
    <text evidence="5">Binds 2 divalent metal cations per subunit.</text>
</comment>
<dbReference type="PANTHER" id="PTHR32481:SF0">
    <property type="entry name" value="AMINOPEPTIDASE YPDE-RELATED"/>
    <property type="match status" value="1"/>
</dbReference>
<dbReference type="RefSeq" id="WP_205722061.1">
    <property type="nucleotide sequence ID" value="NZ_CP070608.1"/>
</dbReference>
<feature type="binding site" evidence="5">
    <location>
        <position position="150"/>
    </location>
    <ligand>
        <name>Zn(2+)</name>
        <dbReference type="ChEBI" id="CHEBI:29105"/>
        <label>2</label>
    </ligand>
</feature>
<evidence type="ECO:0000256" key="1">
    <source>
        <dbReference type="ARBA" id="ARBA00022723"/>
    </source>
</evidence>
<evidence type="ECO:0000256" key="5">
    <source>
        <dbReference type="PIRSR" id="PIRSR001123-2"/>
    </source>
</evidence>
<dbReference type="Gene3D" id="3.40.630.10">
    <property type="entry name" value="Zn peptidases"/>
    <property type="match status" value="2"/>
</dbReference>
<sequence length="306" mass="34450">MSDFTLLKNLCQIHAPSGNEAPIKEFLLSYIENNKSNWKVEPQVIHGEEFQDCIILKFGKPRTAIFAHIDSIGYTVRYEDQLVPIGGPHAESGTKLVGEDSLGPIECELLITEDQQVKYKFGRAIDTGTDLTYKCDFRETKQYITTCYLDNRLGVFSALKVAETLENGVIVFSCWEEHGGGSVPYLIKYIYENWKVRNALISDITWVTDGVHPGNGVVVSMRDRNIPRRAFINKIVGLAQSSKIPFQLEVEANGSSDGREIQTSPYPVDWCFIGAPEDNVHSPDETVNKKDIASMIELYSYLMKKL</sequence>
<comment type="similarity">
    <text evidence="3">Belongs to the peptidase M42 family.</text>
</comment>
<feature type="binding site" evidence="5">
    <location>
        <position position="68"/>
    </location>
    <ligand>
        <name>Zn(2+)</name>
        <dbReference type="ChEBI" id="CHEBI:29105"/>
        <label>1</label>
    </ligand>
</feature>
<feature type="binding site" evidence="5">
    <location>
        <position position="203"/>
    </location>
    <ligand>
        <name>Zn(2+)</name>
        <dbReference type="ChEBI" id="CHEBI:29105"/>
        <label>1</label>
    </ligand>
</feature>
<protein>
    <submittedName>
        <fullName evidence="6">M20/M25/M40 family metallo-hydrolase</fullName>
    </submittedName>
</protein>
<dbReference type="Proteomes" id="UP000662783">
    <property type="component" value="Chromosome"/>
</dbReference>
<evidence type="ECO:0000256" key="3">
    <source>
        <dbReference type="PIRNR" id="PIRNR001123"/>
    </source>
</evidence>
<feature type="binding site" evidence="5">
    <location>
        <position position="281"/>
    </location>
    <ligand>
        <name>Zn(2+)</name>
        <dbReference type="ChEBI" id="CHEBI:29105"/>
        <label>2</label>
    </ligand>
</feature>
<name>A0A975A0S9_9BACT</name>
<feature type="binding site" evidence="5">
    <location>
        <position position="177"/>
    </location>
    <ligand>
        <name>Zn(2+)</name>
        <dbReference type="ChEBI" id="CHEBI:29105"/>
        <label>2</label>
    </ligand>
</feature>
<evidence type="ECO:0000256" key="4">
    <source>
        <dbReference type="PIRSR" id="PIRSR001123-1"/>
    </source>
</evidence>
<keyword evidence="2" id="KW-0378">Hydrolase</keyword>
<dbReference type="EMBL" id="CP070608">
    <property type="protein sequence ID" value="QSE97551.1"/>
    <property type="molecule type" value="Genomic_DNA"/>
</dbReference>
<dbReference type="AlphaFoldDB" id="A0A975A0S9"/>
<dbReference type="KEGG" id="fuv:JR347_00230"/>
<dbReference type="PIRSF" id="PIRSF001123">
    <property type="entry name" value="PepA_GA"/>
    <property type="match status" value="1"/>
</dbReference>
<dbReference type="PANTHER" id="PTHR32481">
    <property type="entry name" value="AMINOPEPTIDASE"/>
    <property type="match status" value="1"/>
</dbReference>
<dbReference type="InterPro" id="IPR008007">
    <property type="entry name" value="Peptidase_M42"/>
</dbReference>
<evidence type="ECO:0000256" key="2">
    <source>
        <dbReference type="ARBA" id="ARBA00022801"/>
    </source>
</evidence>
<dbReference type="GO" id="GO:0046872">
    <property type="term" value="F:metal ion binding"/>
    <property type="evidence" value="ECO:0007669"/>
    <property type="project" value="UniProtKB-UniRule"/>
</dbReference>
<evidence type="ECO:0000313" key="7">
    <source>
        <dbReference type="Proteomes" id="UP000662783"/>
    </source>
</evidence>
<proteinExistence type="inferred from homology"/>
<accession>A0A975A0S9</accession>
<evidence type="ECO:0000313" key="6">
    <source>
        <dbReference type="EMBL" id="QSE97551.1"/>
    </source>
</evidence>
<dbReference type="InterPro" id="IPR051464">
    <property type="entry name" value="Peptidase_M42_aminopept"/>
</dbReference>
<reference evidence="6" key="1">
    <citation type="submission" date="2021-02" db="EMBL/GenBank/DDBJ databases">
        <title>Fulvivirga sp. S481 isolated from sea water.</title>
        <authorList>
            <person name="Bae S.S."/>
            <person name="Baek K."/>
        </authorList>
    </citation>
    <scope>NUCLEOTIDE SEQUENCE</scope>
    <source>
        <strain evidence="6">S481</strain>
    </source>
</reference>
<dbReference type="GO" id="GO:0004177">
    <property type="term" value="F:aminopeptidase activity"/>
    <property type="evidence" value="ECO:0007669"/>
    <property type="project" value="UniProtKB-UniRule"/>
</dbReference>